<dbReference type="EMBL" id="OZ034822">
    <property type="protein sequence ID" value="CAL1415139.1"/>
    <property type="molecule type" value="Genomic_DNA"/>
</dbReference>
<protein>
    <submittedName>
        <fullName evidence="2">Uncharacterized protein</fullName>
    </submittedName>
</protein>
<dbReference type="AlphaFoldDB" id="A0AAV2GWR0"/>
<evidence type="ECO:0000256" key="1">
    <source>
        <dbReference type="SAM" id="MobiDB-lite"/>
    </source>
</evidence>
<sequence>MYLDQRLETVLFDRKGSASGGGWVSSYGEIDRYGGRGDFRSPPPRAYEYIDGGGAPGMTRRSRSFGDVTEAAGGRDGRDKPGAAATTPIQDMTPERLFGKMSHLQRLLDRFLSCRPTGLAKTGFEEAGRRWWRWRQGESEGEGRRRGVVLGGE</sequence>
<accession>A0AAV2GWR0</accession>
<evidence type="ECO:0000313" key="2">
    <source>
        <dbReference type="EMBL" id="CAL1415139.1"/>
    </source>
</evidence>
<proteinExistence type="predicted"/>
<feature type="region of interest" description="Disordered" evidence="1">
    <location>
        <begin position="67"/>
        <end position="87"/>
    </location>
</feature>
<evidence type="ECO:0000313" key="3">
    <source>
        <dbReference type="Proteomes" id="UP001497516"/>
    </source>
</evidence>
<organism evidence="2 3">
    <name type="scientific">Linum trigynum</name>
    <dbReference type="NCBI Taxonomy" id="586398"/>
    <lineage>
        <taxon>Eukaryota</taxon>
        <taxon>Viridiplantae</taxon>
        <taxon>Streptophyta</taxon>
        <taxon>Embryophyta</taxon>
        <taxon>Tracheophyta</taxon>
        <taxon>Spermatophyta</taxon>
        <taxon>Magnoliopsida</taxon>
        <taxon>eudicotyledons</taxon>
        <taxon>Gunneridae</taxon>
        <taxon>Pentapetalae</taxon>
        <taxon>rosids</taxon>
        <taxon>fabids</taxon>
        <taxon>Malpighiales</taxon>
        <taxon>Linaceae</taxon>
        <taxon>Linum</taxon>
    </lineage>
</organism>
<keyword evidence="3" id="KW-1185">Reference proteome</keyword>
<gene>
    <name evidence="2" type="ORF">LTRI10_LOCUS54260</name>
</gene>
<dbReference type="Proteomes" id="UP001497516">
    <property type="component" value="Chromosome 9"/>
</dbReference>
<name>A0AAV2GWR0_9ROSI</name>
<reference evidence="2 3" key="1">
    <citation type="submission" date="2024-04" db="EMBL/GenBank/DDBJ databases">
        <authorList>
            <person name="Fracassetti M."/>
        </authorList>
    </citation>
    <scope>NUCLEOTIDE SEQUENCE [LARGE SCALE GENOMIC DNA]</scope>
</reference>